<dbReference type="GO" id="GO:0045121">
    <property type="term" value="C:membrane raft"/>
    <property type="evidence" value="ECO:0007669"/>
    <property type="project" value="Ensembl"/>
</dbReference>
<evidence type="ECO:0000256" key="10">
    <source>
        <dbReference type="ARBA" id="ARBA00022813"/>
    </source>
</evidence>
<dbReference type="GO" id="GO:0070198">
    <property type="term" value="P:protein localization to chromosome, telomeric region"/>
    <property type="evidence" value="ECO:0007669"/>
    <property type="project" value="Ensembl"/>
</dbReference>
<evidence type="ECO:0000256" key="2">
    <source>
        <dbReference type="ARBA" id="ARBA00001913"/>
    </source>
</evidence>
<evidence type="ECO:0000259" key="23">
    <source>
        <dbReference type="PROSITE" id="PS51695"/>
    </source>
</evidence>
<evidence type="ECO:0000256" key="13">
    <source>
        <dbReference type="ARBA" id="ARBA00023145"/>
    </source>
</evidence>
<dbReference type="SUPFAM" id="SSF52743">
    <property type="entry name" value="Subtilisin-like"/>
    <property type="match status" value="1"/>
</dbReference>
<dbReference type="SMART" id="SM00944">
    <property type="entry name" value="Pro-kuma_activ"/>
    <property type="match status" value="1"/>
</dbReference>
<dbReference type="InterPro" id="IPR023828">
    <property type="entry name" value="Peptidase_S8_Ser-AS"/>
</dbReference>
<feature type="region of interest" description="Disordered" evidence="21">
    <location>
        <begin position="667"/>
        <end position="771"/>
    </location>
</feature>
<evidence type="ECO:0000256" key="12">
    <source>
        <dbReference type="ARBA" id="ARBA00022837"/>
    </source>
</evidence>
<dbReference type="PANTHER" id="PTHR14218:SF15">
    <property type="entry name" value="TRIPEPTIDYL-PEPTIDASE 1"/>
    <property type="match status" value="1"/>
</dbReference>
<dbReference type="GO" id="GO:0030855">
    <property type="term" value="P:epithelial cell differentiation"/>
    <property type="evidence" value="ECO:0007669"/>
    <property type="project" value="Ensembl"/>
</dbReference>
<feature type="chain" id="PRO_5034974204" description="Tripeptidyl-peptidase 1" evidence="22">
    <location>
        <begin position="24"/>
        <end position="809"/>
    </location>
</feature>
<evidence type="ECO:0000256" key="22">
    <source>
        <dbReference type="SAM" id="SignalP"/>
    </source>
</evidence>
<sequence length="809" mass="84973">MWRRYRALPAVLALSAAAWSCCAAGRALERDQPFRPPPGWTLTGRVSPEHVVHLTLALRQSGTERLASIVRAVSEPRSPLYGKYLSLEQLRDVVQPPPAALMTVLKWLRTHGVQECHSVTTMDFLECHMPVSTAERLLPGAEFHRYVKGQRSVIRSPQPYVVPEELAEHIDFVGGLHRFPAERSVVSRAWAKEGMESHGQRATFHLGVMPSVIRKRYNMTTADIGVLPNNSQACAQFLEQYFHQADLAVFMKLFGSSFAHRTKVDHVVGHQGQGRAGLEASLDVEYIMSTGANISTWVFSNAGRHESQEPFLAWLLLLSNMSALPWVHSVSYGDDEDSLSQAYLQRVNVEFMKAAARGLTVLFASGDDGAGCRRVPGGNHTFRPSFPASSPYVTTVGGTSFKNPFLVTEEVTDYISGGGFSNVFPMPDYQADAVRSFLRSAPKLPPGSYYNSSGRAYPDLAALSDNYWVVTNRLPLPWVSGTSASTPVVAGLLALINDRRLQGGQPPLGFINPALYRLRERGHGAALFDVSGAGGGGGSRGVRGGSGPSRAVRSRPVRSGFADPAPSPGDRRLPRVVSGRCGSGPRFLRRSRLGRGDRVGDAQLPAAAARAHGAVTPIKAAIRTVCAGPTGRAANGERGRERGGQWAAGGGGAEGASRRAQARCGAAGAVGGGDMSCSNESDPGTAVPAAPAAPGTTGTTGDNKHSPAAGGSGVPGAPPSAAGGAARGADGGAAAGRGPGECGEGRAGPGRDGPGRAGPGRAVPGRDVPGREGPDRAVLYRACLCCAVLCSAIPCGAGPCRAVRYRAVP</sequence>
<dbReference type="GO" id="GO:0046872">
    <property type="term" value="F:metal ion binding"/>
    <property type="evidence" value="ECO:0007669"/>
    <property type="project" value="UniProtKB-KW"/>
</dbReference>
<dbReference type="InterPro" id="IPR050819">
    <property type="entry name" value="Tripeptidyl-peptidase_I"/>
</dbReference>
<evidence type="ECO:0000313" key="25">
    <source>
        <dbReference type="Proteomes" id="UP000694412"/>
    </source>
</evidence>
<dbReference type="InterPro" id="IPR030400">
    <property type="entry name" value="Sedolisin_dom"/>
</dbReference>
<dbReference type="GO" id="GO:0004252">
    <property type="term" value="F:serine-type endopeptidase activity"/>
    <property type="evidence" value="ECO:0007669"/>
    <property type="project" value="UniProtKB-UniRule"/>
</dbReference>
<dbReference type="CDD" id="cd11377">
    <property type="entry name" value="Pro-peptidase_S53"/>
    <property type="match status" value="1"/>
</dbReference>
<dbReference type="GO" id="GO:0007040">
    <property type="term" value="P:lysosome organization"/>
    <property type="evidence" value="ECO:0007669"/>
    <property type="project" value="Ensembl"/>
</dbReference>
<feature type="compositionally biased region" description="Gly residues" evidence="21">
    <location>
        <begin position="535"/>
        <end position="547"/>
    </location>
</feature>
<keyword evidence="10" id="KW-0068">Autocatalytic cleavage</keyword>
<dbReference type="Pfam" id="PF09286">
    <property type="entry name" value="Pro-kuma_activ"/>
    <property type="match status" value="1"/>
</dbReference>
<feature type="domain" description="Peptidase S53" evidence="23">
    <location>
        <begin position="207"/>
        <end position="576"/>
    </location>
</feature>
<feature type="region of interest" description="Disordered" evidence="21">
    <location>
        <begin position="629"/>
        <end position="655"/>
    </location>
</feature>
<dbReference type="Ensembl" id="ENSCJPT00005009096.1">
    <property type="protein sequence ID" value="ENSCJPP00005005636.1"/>
    <property type="gene ID" value="ENSCJPG00005005361.1"/>
</dbReference>
<dbReference type="EC" id="3.4.14.9" evidence="4"/>
<dbReference type="PROSITE" id="PS00138">
    <property type="entry name" value="SUBTILASE_SER"/>
    <property type="match status" value="1"/>
</dbReference>
<evidence type="ECO:0000313" key="24">
    <source>
        <dbReference type="Ensembl" id="ENSCJPP00005005636.1"/>
    </source>
</evidence>
<dbReference type="Proteomes" id="UP000694412">
    <property type="component" value="Chromosome 1"/>
</dbReference>
<dbReference type="GO" id="GO:1905146">
    <property type="term" value="P:lysosomal protein catabolic process"/>
    <property type="evidence" value="ECO:0007669"/>
    <property type="project" value="Ensembl"/>
</dbReference>
<keyword evidence="7" id="KW-0479">Metal-binding</keyword>
<evidence type="ECO:0000256" key="18">
    <source>
        <dbReference type="ARBA" id="ARBA00032661"/>
    </source>
</evidence>
<dbReference type="PANTHER" id="PTHR14218">
    <property type="entry name" value="PROTEASE S8 TRIPEPTIDYL PEPTIDASE I CLN2"/>
    <property type="match status" value="1"/>
</dbReference>
<dbReference type="GO" id="GO:0035727">
    <property type="term" value="F:lysophosphatidic acid binding"/>
    <property type="evidence" value="ECO:0007669"/>
    <property type="project" value="Ensembl"/>
</dbReference>
<evidence type="ECO:0000256" key="5">
    <source>
        <dbReference type="ARBA" id="ARBA00020254"/>
    </source>
</evidence>
<evidence type="ECO:0000256" key="14">
    <source>
        <dbReference type="ARBA" id="ARBA00023157"/>
    </source>
</evidence>
<comment type="catalytic activity">
    <reaction evidence="1">
        <text>Release of an N-terminal tripeptide from a polypeptide, but also has endopeptidase activity.</text>
        <dbReference type="EC" id="3.4.14.9"/>
    </reaction>
</comment>
<dbReference type="GO" id="GO:0045453">
    <property type="term" value="P:bone resorption"/>
    <property type="evidence" value="ECO:0007669"/>
    <property type="project" value="Ensembl"/>
</dbReference>
<keyword evidence="11 20" id="KW-0720">Serine protease</keyword>
<evidence type="ECO:0000256" key="17">
    <source>
        <dbReference type="ARBA" id="ARBA00032232"/>
    </source>
</evidence>
<keyword evidence="6 20" id="KW-0645">Protease</keyword>
<comment type="subcellular location">
    <subcellularLocation>
        <location evidence="3">Lysosome</location>
    </subcellularLocation>
</comment>
<keyword evidence="12" id="KW-0106">Calcium</keyword>
<evidence type="ECO:0000256" key="7">
    <source>
        <dbReference type="ARBA" id="ARBA00022723"/>
    </source>
</evidence>
<evidence type="ECO:0000256" key="1">
    <source>
        <dbReference type="ARBA" id="ARBA00000884"/>
    </source>
</evidence>
<keyword evidence="25" id="KW-1185">Reference proteome</keyword>
<gene>
    <name evidence="24" type="primary">TPP1</name>
</gene>
<evidence type="ECO:0000256" key="20">
    <source>
        <dbReference type="PROSITE-ProRule" id="PRU01032"/>
    </source>
</evidence>
<dbReference type="GO" id="GO:0050885">
    <property type="term" value="P:neuromuscular process controlling balance"/>
    <property type="evidence" value="ECO:0007669"/>
    <property type="project" value="Ensembl"/>
</dbReference>
<dbReference type="GO" id="GO:0005794">
    <property type="term" value="C:Golgi apparatus"/>
    <property type="evidence" value="ECO:0007669"/>
    <property type="project" value="Ensembl"/>
</dbReference>
<dbReference type="GO" id="GO:0120146">
    <property type="term" value="F:sulfatide binding"/>
    <property type="evidence" value="ECO:0007669"/>
    <property type="project" value="Ensembl"/>
</dbReference>
<dbReference type="GO" id="GO:0008240">
    <property type="term" value="F:tripeptidyl-peptidase activity"/>
    <property type="evidence" value="ECO:0007669"/>
    <property type="project" value="Ensembl"/>
</dbReference>
<name>A0A8C2T1D7_COTJA</name>
<keyword evidence="13" id="KW-0865">Zymogen</keyword>
<comment type="caution">
    <text evidence="20">Lacks conserved residue(s) required for the propagation of feature annotation.</text>
</comment>
<keyword evidence="9 20" id="KW-0378">Hydrolase</keyword>
<dbReference type="Pfam" id="PF00082">
    <property type="entry name" value="Peptidase_S8"/>
    <property type="match status" value="1"/>
</dbReference>
<dbReference type="FunFam" id="3.40.50.200:FF:000012">
    <property type="entry name" value="Tripeptidyl-peptidase 1 preproprotein"/>
    <property type="match status" value="1"/>
</dbReference>
<dbReference type="SUPFAM" id="SSF54897">
    <property type="entry name" value="Protease propeptides/inhibitors"/>
    <property type="match status" value="1"/>
</dbReference>
<dbReference type="GO" id="GO:0007417">
    <property type="term" value="P:central nervous system development"/>
    <property type="evidence" value="ECO:0007669"/>
    <property type="project" value="TreeGrafter"/>
</dbReference>
<evidence type="ECO:0000256" key="19">
    <source>
        <dbReference type="ARBA" id="ARBA00045460"/>
    </source>
</evidence>
<dbReference type="InterPro" id="IPR036852">
    <property type="entry name" value="Peptidase_S8/S53_dom_sf"/>
</dbReference>
<dbReference type="GO" id="GO:0055037">
    <property type="term" value="C:recycling endosome"/>
    <property type="evidence" value="ECO:0007669"/>
    <property type="project" value="Ensembl"/>
</dbReference>
<feature type="active site" description="Charge relay system" evidence="20">
    <location>
        <position position="283"/>
    </location>
</feature>
<evidence type="ECO:0000256" key="3">
    <source>
        <dbReference type="ARBA" id="ARBA00004371"/>
    </source>
</evidence>
<dbReference type="GO" id="GO:0005764">
    <property type="term" value="C:lysosome"/>
    <property type="evidence" value="ECO:0007669"/>
    <property type="project" value="UniProtKB-SubCell"/>
</dbReference>
<keyword evidence="14" id="KW-1015">Disulfide bond</keyword>
<dbReference type="GeneTree" id="ENSGT00390000008684"/>
<feature type="compositionally biased region" description="Gly residues" evidence="21">
    <location>
        <begin position="725"/>
        <end position="758"/>
    </location>
</feature>
<comment type="function">
    <text evidence="19">Lysosomal serine protease with tripeptidyl-peptidase I activity. May act as a non-specific lysosomal peptidase which generates tripeptides from the breakdown products produced by lysosomal proteinases. Requires substrates with an unsubstituted N-terminus.</text>
</comment>
<comment type="cofactor">
    <cofactor evidence="2">
        <name>Ca(2+)</name>
        <dbReference type="ChEBI" id="CHEBI:29108"/>
    </cofactor>
</comment>
<evidence type="ECO:0000256" key="9">
    <source>
        <dbReference type="ARBA" id="ARBA00022801"/>
    </source>
</evidence>
<accession>A0A8C2T1D7</accession>
<feature type="active site" description="Charge relay system" evidence="20">
    <location>
        <position position="483"/>
    </location>
</feature>
<protein>
    <recommendedName>
        <fullName evidence="5">Tripeptidyl-peptidase 1</fullName>
        <ecNumber evidence="4">3.4.14.9</ecNumber>
    </recommendedName>
    <alternativeName>
        <fullName evidence="17">Tripeptidyl aminopeptidase</fullName>
    </alternativeName>
    <alternativeName>
        <fullName evidence="18">Tripeptidyl-peptidase I</fullName>
    </alternativeName>
</protein>
<feature type="signal peptide" evidence="22">
    <location>
        <begin position="1"/>
        <end position="23"/>
    </location>
</feature>
<evidence type="ECO:0000256" key="4">
    <source>
        <dbReference type="ARBA" id="ARBA00012067"/>
    </source>
</evidence>
<dbReference type="AlphaFoldDB" id="A0A8C2T1D7"/>
<dbReference type="CDD" id="cd04056">
    <property type="entry name" value="Peptidases_S53"/>
    <property type="match status" value="1"/>
</dbReference>
<feature type="compositionally biased region" description="Low complexity" evidence="21">
    <location>
        <begin position="683"/>
        <end position="701"/>
    </location>
</feature>
<dbReference type="GO" id="GO:0006508">
    <property type="term" value="P:proteolysis"/>
    <property type="evidence" value="ECO:0007669"/>
    <property type="project" value="UniProtKB-KW"/>
</dbReference>
<dbReference type="GO" id="GO:0043171">
    <property type="term" value="P:peptide catabolic process"/>
    <property type="evidence" value="ECO:0007669"/>
    <property type="project" value="Ensembl"/>
</dbReference>
<evidence type="ECO:0000256" key="8">
    <source>
        <dbReference type="ARBA" id="ARBA00022729"/>
    </source>
</evidence>
<feature type="region of interest" description="Disordered" evidence="21">
    <location>
        <begin position="535"/>
        <end position="594"/>
    </location>
</feature>
<dbReference type="InterPro" id="IPR000209">
    <property type="entry name" value="Peptidase_S8/S53_dom"/>
</dbReference>
<reference evidence="24" key="3">
    <citation type="submission" date="2025-09" db="UniProtKB">
        <authorList>
            <consortium name="Ensembl"/>
        </authorList>
    </citation>
    <scope>IDENTIFICATION</scope>
</reference>
<keyword evidence="8 22" id="KW-0732">Signal</keyword>
<keyword evidence="16" id="KW-0458">Lysosome</keyword>
<dbReference type="Gene3D" id="3.40.50.200">
    <property type="entry name" value="Peptidase S8/S53 domain"/>
    <property type="match status" value="1"/>
</dbReference>
<dbReference type="InterPro" id="IPR015366">
    <property type="entry name" value="S53_propep"/>
</dbReference>
<dbReference type="PROSITE" id="PS51695">
    <property type="entry name" value="SEDOLISIN"/>
    <property type="match status" value="1"/>
</dbReference>
<proteinExistence type="predicted"/>
<organism evidence="24 25">
    <name type="scientific">Coturnix japonica</name>
    <name type="common">Japanese quail</name>
    <name type="synonym">Coturnix coturnix japonica</name>
    <dbReference type="NCBI Taxonomy" id="93934"/>
    <lineage>
        <taxon>Eukaryota</taxon>
        <taxon>Metazoa</taxon>
        <taxon>Chordata</taxon>
        <taxon>Craniata</taxon>
        <taxon>Vertebrata</taxon>
        <taxon>Euteleostomi</taxon>
        <taxon>Archelosauria</taxon>
        <taxon>Archosauria</taxon>
        <taxon>Dinosauria</taxon>
        <taxon>Saurischia</taxon>
        <taxon>Theropoda</taxon>
        <taxon>Coelurosauria</taxon>
        <taxon>Aves</taxon>
        <taxon>Neognathae</taxon>
        <taxon>Galloanserae</taxon>
        <taxon>Galliformes</taxon>
        <taxon>Phasianidae</taxon>
        <taxon>Perdicinae</taxon>
        <taxon>Coturnix</taxon>
    </lineage>
</organism>
<evidence type="ECO:0000256" key="15">
    <source>
        <dbReference type="ARBA" id="ARBA00023180"/>
    </source>
</evidence>
<feature type="active site" description="Charge relay system" evidence="20">
    <location>
        <position position="279"/>
    </location>
</feature>
<evidence type="ECO:0000256" key="16">
    <source>
        <dbReference type="ARBA" id="ARBA00023228"/>
    </source>
</evidence>
<evidence type="ECO:0000256" key="6">
    <source>
        <dbReference type="ARBA" id="ARBA00022670"/>
    </source>
</evidence>
<keyword evidence="15" id="KW-0325">Glycoprotein</keyword>
<reference evidence="24" key="1">
    <citation type="submission" date="2015-11" db="EMBL/GenBank/DDBJ databases">
        <authorList>
            <consortium name="International Coturnix japonica Genome Analysis Consortium"/>
            <person name="Warren W."/>
            <person name="Burt D.W."/>
            <person name="Antin P.B."/>
            <person name="Lanford R."/>
            <person name="Gros J."/>
            <person name="Wilson R.K."/>
        </authorList>
    </citation>
    <scope>NUCLEOTIDE SEQUENCE [LARGE SCALE GENOMIC DNA]</scope>
</reference>
<evidence type="ECO:0000256" key="11">
    <source>
        <dbReference type="ARBA" id="ARBA00022825"/>
    </source>
</evidence>
<reference evidence="24" key="2">
    <citation type="submission" date="2025-08" db="UniProtKB">
        <authorList>
            <consortium name="Ensembl"/>
        </authorList>
    </citation>
    <scope>IDENTIFICATION</scope>
</reference>
<evidence type="ECO:0000256" key="21">
    <source>
        <dbReference type="SAM" id="MobiDB-lite"/>
    </source>
</evidence>